<evidence type="ECO:0000256" key="11">
    <source>
        <dbReference type="ARBA" id="ARBA00023319"/>
    </source>
</evidence>
<evidence type="ECO:0000256" key="10">
    <source>
        <dbReference type="ARBA" id="ARBA00023157"/>
    </source>
</evidence>
<dbReference type="InterPro" id="IPR056754">
    <property type="entry name" value="DSCAM/DSCAML_C"/>
</dbReference>
<evidence type="ECO:0000256" key="7">
    <source>
        <dbReference type="ARBA" id="ARBA00022989"/>
    </source>
</evidence>
<feature type="domain" description="Ig-like" evidence="15">
    <location>
        <begin position="742"/>
        <end position="829"/>
    </location>
</feature>
<dbReference type="Pfam" id="PF00041">
    <property type="entry name" value="fn3"/>
    <property type="match status" value="5"/>
</dbReference>
<dbReference type="SUPFAM" id="SSF49265">
    <property type="entry name" value="Fibronectin type III"/>
    <property type="match status" value="3"/>
</dbReference>
<dbReference type="GO" id="GO:0005886">
    <property type="term" value="C:plasma membrane"/>
    <property type="evidence" value="ECO:0007669"/>
    <property type="project" value="TreeGrafter"/>
</dbReference>
<dbReference type="EMBL" id="HBUF01248218">
    <property type="protein sequence ID" value="CAG6679170.1"/>
    <property type="molecule type" value="Transcribed_RNA"/>
</dbReference>
<dbReference type="InterPro" id="IPR003599">
    <property type="entry name" value="Ig_sub"/>
</dbReference>
<keyword evidence="7 14" id="KW-1133">Transmembrane helix</keyword>
<keyword evidence="8" id="KW-0770">Synapse</keyword>
<keyword evidence="2 14" id="KW-0812">Transmembrane</keyword>
<dbReference type="InterPro" id="IPR013106">
    <property type="entry name" value="Ig_V-set"/>
</dbReference>
<evidence type="ECO:0000256" key="9">
    <source>
        <dbReference type="ARBA" id="ARBA00023136"/>
    </source>
</evidence>
<evidence type="ECO:0000256" key="14">
    <source>
        <dbReference type="SAM" id="Phobius"/>
    </source>
</evidence>
<dbReference type="InterPro" id="IPR013098">
    <property type="entry name" value="Ig_I-set"/>
</dbReference>
<dbReference type="FunFam" id="2.60.40.10:FF:000324">
    <property type="entry name" value="Down syndrome cell adhesion molecule, isoform D"/>
    <property type="match status" value="1"/>
</dbReference>
<evidence type="ECO:0000256" key="13">
    <source>
        <dbReference type="SAM" id="MobiDB-lite"/>
    </source>
</evidence>
<dbReference type="InterPro" id="IPR003961">
    <property type="entry name" value="FN3_dom"/>
</dbReference>
<evidence type="ECO:0000256" key="3">
    <source>
        <dbReference type="ARBA" id="ARBA00022729"/>
    </source>
</evidence>
<dbReference type="CDD" id="cd00096">
    <property type="entry name" value="Ig"/>
    <property type="match status" value="1"/>
</dbReference>
<feature type="domain" description="Fibronectin type-III" evidence="16">
    <location>
        <begin position="1446"/>
        <end position="1554"/>
    </location>
</feature>
<feature type="domain" description="Fibronectin type-III" evidence="16">
    <location>
        <begin position="1250"/>
        <end position="1353"/>
    </location>
</feature>
<dbReference type="GO" id="GO:0007411">
    <property type="term" value="P:axon guidance"/>
    <property type="evidence" value="ECO:0007669"/>
    <property type="project" value="TreeGrafter"/>
</dbReference>
<dbReference type="FunFam" id="2.60.40.10:FF:000107">
    <property type="entry name" value="Myosin, light chain kinase a"/>
    <property type="match status" value="1"/>
</dbReference>
<evidence type="ECO:0000259" key="15">
    <source>
        <dbReference type="PROSITE" id="PS50835"/>
    </source>
</evidence>
<dbReference type="Gene3D" id="2.60.40.10">
    <property type="entry name" value="Immunoglobulins"/>
    <property type="match status" value="16"/>
</dbReference>
<dbReference type="EMBL" id="HBUF01248217">
    <property type="protein sequence ID" value="CAG6679169.1"/>
    <property type="molecule type" value="Transcribed_RNA"/>
</dbReference>
<feature type="domain" description="Ig-like" evidence="15">
    <location>
        <begin position="636"/>
        <end position="735"/>
    </location>
</feature>
<proteinExistence type="predicted"/>
<evidence type="ECO:0000313" key="17">
    <source>
        <dbReference type="EMBL" id="CAG6679170.1"/>
    </source>
</evidence>
<feature type="domain" description="Ig-like" evidence="15">
    <location>
        <begin position="44"/>
        <end position="132"/>
    </location>
</feature>
<accession>A0A8D8T3S7</accession>
<evidence type="ECO:0000256" key="2">
    <source>
        <dbReference type="ARBA" id="ARBA00022692"/>
    </source>
</evidence>
<dbReference type="PROSITE" id="PS50835">
    <property type="entry name" value="IG_LIKE"/>
    <property type="match status" value="9"/>
</dbReference>
<dbReference type="InterPro" id="IPR003598">
    <property type="entry name" value="Ig_sub2"/>
</dbReference>
<keyword evidence="11" id="KW-0393">Immunoglobulin domain</keyword>
<dbReference type="FunFam" id="2.60.40.10:FF:000028">
    <property type="entry name" value="Neuronal cell adhesion molecule"/>
    <property type="match status" value="1"/>
</dbReference>
<dbReference type="InterPro" id="IPR036179">
    <property type="entry name" value="Ig-like_dom_sf"/>
</dbReference>
<feature type="domain" description="Ig-like" evidence="15">
    <location>
        <begin position="251"/>
        <end position="349"/>
    </location>
</feature>
<dbReference type="Pfam" id="PF25059">
    <property type="entry name" value="FN3_DSCAM-DSCAML_C"/>
    <property type="match status" value="1"/>
</dbReference>
<keyword evidence="5" id="KW-0130">Cell adhesion</keyword>
<evidence type="ECO:0000259" key="16">
    <source>
        <dbReference type="PROSITE" id="PS50853"/>
    </source>
</evidence>
<organism evidence="17">
    <name type="scientific">Cacopsylla melanoneura</name>
    <dbReference type="NCBI Taxonomy" id="428564"/>
    <lineage>
        <taxon>Eukaryota</taxon>
        <taxon>Metazoa</taxon>
        <taxon>Ecdysozoa</taxon>
        <taxon>Arthropoda</taxon>
        <taxon>Hexapoda</taxon>
        <taxon>Insecta</taxon>
        <taxon>Pterygota</taxon>
        <taxon>Neoptera</taxon>
        <taxon>Paraneoptera</taxon>
        <taxon>Hemiptera</taxon>
        <taxon>Sternorrhyncha</taxon>
        <taxon>Psylloidea</taxon>
        <taxon>Psyllidae</taxon>
        <taxon>Psyllinae</taxon>
        <taxon>Cacopsylla</taxon>
    </lineage>
</organism>
<feature type="domain" description="Ig-like" evidence="15">
    <location>
        <begin position="840"/>
        <end position="936"/>
    </location>
</feature>
<dbReference type="SMART" id="SM00409">
    <property type="entry name" value="IG"/>
    <property type="match status" value="9"/>
</dbReference>
<name>A0A8D8T3S7_9HEMI</name>
<evidence type="ECO:0000256" key="12">
    <source>
        <dbReference type="ARBA" id="ARBA00034103"/>
    </source>
</evidence>
<keyword evidence="9 14" id="KW-0472">Membrane</keyword>
<feature type="domain" description="Ig-like" evidence="15">
    <location>
        <begin position="351"/>
        <end position="441"/>
    </location>
</feature>
<feature type="transmembrane region" description="Helical" evidence="14">
    <location>
        <begin position="12"/>
        <end position="30"/>
    </location>
</feature>
<dbReference type="PANTHER" id="PTHR10075:SF100">
    <property type="entry name" value="FASCICLIN-2"/>
    <property type="match status" value="1"/>
</dbReference>
<dbReference type="SMART" id="SM00060">
    <property type="entry name" value="FN3"/>
    <property type="match status" value="6"/>
</dbReference>
<dbReference type="PANTHER" id="PTHR10075">
    <property type="entry name" value="BASIGIN RELATED"/>
    <property type="match status" value="1"/>
</dbReference>
<dbReference type="CDD" id="cd20956">
    <property type="entry name" value="IgI_4_Dscam"/>
    <property type="match status" value="1"/>
</dbReference>
<dbReference type="InterPro" id="IPR036116">
    <property type="entry name" value="FN3_sf"/>
</dbReference>
<sequence length="1762" mass="196131">MIAPDRNGVMHSSWLLCYYHSLILLLISILPQGSLVSLLDIQGPLFRIEPPYRFEFSNEVGGRLDCSAQGSPTPKIEWLIDNTPISYIKDLRIVLSNGSLIFPPFPETGYRPDVHATVYRCRSSNEAGVILSRFVHVKAVVKQKYEINVNYEHNVILGNTAVLRCQIPSYMAEYILVTSWIQDDVNIYLNTDTGGKYVVLNSGDLYIFNANPNDGYKSYRCRTVNKITGEAQSSVFQTRLSITEPLGREKPKVSIEKYMKLTVKLGDDVILPCVAQGHPLPTYSWYRENREDRTNLRGLDLTNPRYKILVEKAGLLKISNIRLEDEGKYLCWINNTVGEDTIQIALSVTSPLSIQISPQLETIDLGKDVTIQCKVSGFPVSSQSLLWYHNGQMLNSVANRHKINLTDERLHVRNVVKEDKGMYQCFISNDMDMVQATCEIQLGDASPELIYKFSDQTLQPGPALSLKCEATGNPPPQFVWTLDGFAIPENNRFVVGQYVTIHDDVISHLNISSVKDEDGGEYSCTARNSIATVSHSARINIYGPPFIRPMSKVIAVAGKDLTMKCPVGGYPIESIVWEKEGKLLPLDMRHKVLPNGVLKIETVNKLTDSGTYLCQAKNHEKQVYRRDVQVYVSTPPKILPMPPALSGILREGQRVALTCQILEGDLPLSFEWKKDARYIQGVSSAYNIQGGSGIVIRRVDEFTSSLVIEKIHSMHSGNYTCLVNNNAGTDEASVQLIVNVPPRWTFEPLDQNIKAGHSVIMHCQAEGYPKPSITWKKSVGVDTTEYKDFSYEPNVRQHGNGTLEFTSVAKSNQGHYLCEAKNNIGSGISKVVFLRVNSPPTFPQKTKQVTVMKGEKAHLMCKAEGDNPLEIRWRIEGKRVNEDVDPRFSIREQVLEEGMISELGIANVFRQDSGTLSCLATNYHGTAEMTIQLLVQETPESPKNIRIAEESSRSLQISWTQPYAGNTAITQYIIQYKTSEEAWPSQPLKIIVPGSQTSATLQPLLPATQYQVRLVAENPLGMSETGGELQATTLEEAPNGAPKEVTSETLGVEPTELLIKWKAPARESWNGILLGYDVGYQISSGSSLALSSYTMKSVEIDNQYEGELRMTGLSPHTKYAIVVRAYNSVGKGPFSEPFIARTNEGAPSRPPDNIACASVTATSLKITWETVPTDARNGVIQGYKVVYYPSEDWYESLDSNLTKTFSLSATLQGLKKFTNYSVQVLAFTQAGDGMPSDQNFCRTLEDVPAAPTAIKAALMSPSKITVTWLPPSPSNGPLISYTLYWRILGPGAGPSQDAAPHKKLLRPNSVEYFIDVRGGPDSGGSYQFWIAAATGVGEGPPSRLVAVFPSKKVPAKITSFSQTIKTPYKLNMSLDCKHVGNPPGTMSWFVNEKPLLLDTVGMRLQIKDHALVIKEIQHSDQKNYTCRVENNHGSDEITYNVIVRVPPEPPELMVVAQELDALHLKWIDRAESSIPILGYTINYKREHGDWEEVHIVRHQRASYSQAQGHTEGQHNTYLLENLWCGTRYQLYITAHNRIGTGLPCDIVHTRTKGSVPIAPGTQQILTFNSTGLSVWLDAWSDGGCPMLYHVLEIRQFGPSTYPWGPPRTVQPSERVYTISDLQPGTSYQLRATAHNNIGATVMVYNFTTLTIEGGTIAPNILDPDLPSHSTWLSFSSLFLLLSLLLIGLPSLYVIYLYSHKRHKQNRGDILAESASIAQLQNQHNRDQQYGSRGSHQMDGGPNYKPESTGRLRQIILQHNRQL</sequence>
<protein>
    <submittedName>
        <fullName evidence="17">Down syndrome cell adhesion molecule-like protein Dscam2</fullName>
    </submittedName>
</protein>
<dbReference type="FunFam" id="2.60.40.10:FF:000104">
    <property type="entry name" value="Down syndrome cell adhesion molecule b"/>
    <property type="match status" value="1"/>
</dbReference>
<dbReference type="GO" id="GO:0007156">
    <property type="term" value="P:homophilic cell adhesion via plasma membrane adhesion molecules"/>
    <property type="evidence" value="ECO:0007669"/>
    <property type="project" value="TreeGrafter"/>
</dbReference>
<dbReference type="FunFam" id="2.60.40.10:FF:000017">
    <property type="entry name" value="Down syndrome cell adhesion molecule b"/>
    <property type="match status" value="1"/>
</dbReference>
<feature type="compositionally biased region" description="Polar residues" evidence="13">
    <location>
        <begin position="1721"/>
        <end position="1734"/>
    </location>
</feature>
<dbReference type="SUPFAM" id="SSF48726">
    <property type="entry name" value="Immunoglobulin"/>
    <property type="match status" value="10"/>
</dbReference>
<evidence type="ECO:0000256" key="8">
    <source>
        <dbReference type="ARBA" id="ARBA00023018"/>
    </source>
</evidence>
<evidence type="ECO:0000256" key="6">
    <source>
        <dbReference type="ARBA" id="ARBA00022902"/>
    </source>
</evidence>
<feature type="domain" description="Fibronectin type-III" evidence="16">
    <location>
        <begin position="1150"/>
        <end position="1246"/>
    </location>
</feature>
<dbReference type="CDD" id="cd00063">
    <property type="entry name" value="FN3"/>
    <property type="match status" value="6"/>
</dbReference>
<dbReference type="InterPro" id="IPR007110">
    <property type="entry name" value="Ig-like_dom"/>
</dbReference>
<comment type="subcellular location">
    <subcellularLocation>
        <location evidence="1">Membrane</location>
        <topology evidence="1">Single-pass type I membrane protein</topology>
    </subcellularLocation>
    <subcellularLocation>
        <location evidence="12">Synapse</location>
    </subcellularLocation>
</comment>
<dbReference type="GO" id="GO:0045202">
    <property type="term" value="C:synapse"/>
    <property type="evidence" value="ECO:0007669"/>
    <property type="project" value="UniProtKB-SubCell"/>
</dbReference>
<evidence type="ECO:0000256" key="5">
    <source>
        <dbReference type="ARBA" id="ARBA00022889"/>
    </source>
</evidence>
<dbReference type="SMART" id="SM00406">
    <property type="entry name" value="IGv"/>
    <property type="match status" value="2"/>
</dbReference>
<feature type="domain" description="Ig-like" evidence="15">
    <location>
        <begin position="447"/>
        <end position="540"/>
    </location>
</feature>
<feature type="domain" description="Fibronectin type-III" evidence="16">
    <location>
        <begin position="941"/>
        <end position="1036"/>
    </location>
</feature>
<dbReference type="FunFam" id="2.60.40.10:FF:000333">
    <property type="entry name" value="Down syndrome cell adhesion molecule"/>
    <property type="match status" value="1"/>
</dbReference>
<feature type="domain" description="Fibronectin type-III" evidence="16">
    <location>
        <begin position="1558"/>
        <end position="1653"/>
    </location>
</feature>
<dbReference type="GO" id="GO:0030424">
    <property type="term" value="C:axon"/>
    <property type="evidence" value="ECO:0007669"/>
    <property type="project" value="TreeGrafter"/>
</dbReference>
<dbReference type="SMART" id="SM00408">
    <property type="entry name" value="IGc2"/>
    <property type="match status" value="9"/>
</dbReference>
<dbReference type="GO" id="GO:0070593">
    <property type="term" value="P:dendrite self-avoidance"/>
    <property type="evidence" value="ECO:0007669"/>
    <property type="project" value="TreeGrafter"/>
</dbReference>
<evidence type="ECO:0000256" key="1">
    <source>
        <dbReference type="ARBA" id="ARBA00004479"/>
    </source>
</evidence>
<dbReference type="FunFam" id="2.60.40.10:FF:000093">
    <property type="entry name" value="Down syndrome cell adhesion molecule, isoform B"/>
    <property type="match status" value="1"/>
</dbReference>
<feature type="domain" description="Fibronectin type-III" evidence="16">
    <location>
        <begin position="1041"/>
        <end position="1145"/>
    </location>
</feature>
<dbReference type="Pfam" id="PF13927">
    <property type="entry name" value="Ig_3"/>
    <property type="match status" value="4"/>
</dbReference>
<feature type="region of interest" description="Disordered" evidence="13">
    <location>
        <begin position="1721"/>
        <end position="1750"/>
    </location>
</feature>
<feature type="transmembrane region" description="Helical" evidence="14">
    <location>
        <begin position="1671"/>
        <end position="1697"/>
    </location>
</feature>
<keyword evidence="10" id="KW-1015">Disulfide bond</keyword>
<dbReference type="PROSITE" id="PS50853">
    <property type="entry name" value="FN3"/>
    <property type="match status" value="6"/>
</dbReference>
<feature type="domain" description="Ig-like" evidence="15">
    <location>
        <begin position="1341"/>
        <end position="1442"/>
    </location>
</feature>
<evidence type="ECO:0000256" key="4">
    <source>
        <dbReference type="ARBA" id="ARBA00022737"/>
    </source>
</evidence>
<feature type="domain" description="Ig-like" evidence="15">
    <location>
        <begin position="544"/>
        <end position="631"/>
    </location>
</feature>
<keyword evidence="6" id="KW-0524">Neurogenesis</keyword>
<keyword evidence="3" id="KW-0732">Signal</keyword>
<dbReference type="InterPro" id="IPR013783">
    <property type="entry name" value="Ig-like_fold"/>
</dbReference>
<keyword evidence="4" id="KW-0677">Repeat</keyword>
<dbReference type="Pfam" id="PF07679">
    <property type="entry name" value="I-set"/>
    <property type="match status" value="4"/>
</dbReference>
<reference evidence="17" key="1">
    <citation type="submission" date="2021-05" db="EMBL/GenBank/DDBJ databases">
        <authorList>
            <person name="Alioto T."/>
            <person name="Alioto T."/>
            <person name="Gomez Garrido J."/>
        </authorList>
    </citation>
    <scope>NUCLEOTIDE SEQUENCE</scope>
</reference>
<dbReference type="GO" id="GO:0098632">
    <property type="term" value="F:cell-cell adhesion mediator activity"/>
    <property type="evidence" value="ECO:0007669"/>
    <property type="project" value="TreeGrafter"/>
</dbReference>